<protein>
    <submittedName>
        <fullName evidence="3">Branched-chain amino acid transport system substrate-binding protein</fullName>
    </submittedName>
</protein>
<dbReference type="AlphaFoldDB" id="A0A1G9ZAC7"/>
<evidence type="ECO:0000313" key="4">
    <source>
        <dbReference type="Proteomes" id="UP000199451"/>
    </source>
</evidence>
<dbReference type="Gene3D" id="3.40.50.2300">
    <property type="match status" value="2"/>
</dbReference>
<gene>
    <name evidence="3" type="ORF">SAMN04487949_3569</name>
</gene>
<dbReference type="PANTHER" id="PTHR30483">
    <property type="entry name" value="LEUCINE-SPECIFIC-BINDING PROTEIN"/>
    <property type="match status" value="1"/>
</dbReference>
<sequence length="418" mass="44299">MDNTPHNRQKDTTSTNRRRFLAATGVTGVAGLTGLAGCLGGTGGGGSNSVVYGALNPISGAYSGLGPAQRNGSELAVQQINASDEFDVEIELATADTETDPTAAQQAAERLVNQDGADYIVGAISSSVAIALNEFAADEEIIYNPGGAAVPITGANCNEYVFRFETNTAQVAEAVSEYTVNNLGSKVWFHIADYAYGESVLNRVRSRMEQASTDLEVVGESRSQLGATNFDSFISDISNSEAEVAVLGMTGGDLINFVNQANDQGLKEQVNLMSPTMTFGVVRGALGEAAVGTYGGVRYLPKLETGDNQQFVEAYREEFDADPDNFARVGYDSIRMTVRGMMEADSTDPTEVKDVLPGLEMPTIFGQNQFRDCDHQAMNPTWMGELVPGDGGVADVELLSKVEGPDALPSCEELGCSL</sequence>
<dbReference type="OrthoDB" id="264684at2157"/>
<evidence type="ECO:0000313" key="3">
    <source>
        <dbReference type="EMBL" id="SDN18047.1"/>
    </source>
</evidence>
<dbReference type="Proteomes" id="UP000199451">
    <property type="component" value="Unassembled WGS sequence"/>
</dbReference>
<dbReference type="CDD" id="cd19989">
    <property type="entry name" value="PBP1_SBP-like"/>
    <property type="match status" value="1"/>
</dbReference>
<reference evidence="4" key="1">
    <citation type="submission" date="2016-10" db="EMBL/GenBank/DDBJ databases">
        <authorList>
            <person name="Varghese N."/>
            <person name="Submissions S."/>
        </authorList>
    </citation>
    <scope>NUCLEOTIDE SEQUENCE [LARGE SCALE GENOMIC DNA]</scope>
    <source>
        <strain evidence="4">CGMCC 1.10119</strain>
    </source>
</reference>
<accession>A0A1G9ZAC7</accession>
<organism evidence="3 4">
    <name type="scientific">Halogranum gelatinilyticum</name>
    <dbReference type="NCBI Taxonomy" id="660521"/>
    <lineage>
        <taxon>Archaea</taxon>
        <taxon>Methanobacteriati</taxon>
        <taxon>Methanobacteriota</taxon>
        <taxon>Stenosarchaea group</taxon>
        <taxon>Halobacteria</taxon>
        <taxon>Halobacteriales</taxon>
        <taxon>Haloferacaceae</taxon>
    </lineage>
</organism>
<dbReference type="InterPro" id="IPR028081">
    <property type="entry name" value="Leu-bd"/>
</dbReference>
<dbReference type="InterPro" id="IPR051010">
    <property type="entry name" value="BCAA_transport"/>
</dbReference>
<dbReference type="STRING" id="660521.SAMN04487949_3569"/>
<dbReference type="SUPFAM" id="SSF53822">
    <property type="entry name" value="Periplasmic binding protein-like I"/>
    <property type="match status" value="1"/>
</dbReference>
<dbReference type="PANTHER" id="PTHR30483:SF6">
    <property type="entry name" value="PERIPLASMIC BINDING PROTEIN OF ABC TRANSPORTER FOR NATURAL AMINO ACIDS"/>
    <property type="match status" value="1"/>
</dbReference>
<evidence type="ECO:0000259" key="2">
    <source>
        <dbReference type="Pfam" id="PF13458"/>
    </source>
</evidence>
<keyword evidence="4" id="KW-1185">Reference proteome</keyword>
<dbReference type="EMBL" id="FNHL01000007">
    <property type="protein sequence ID" value="SDN18047.1"/>
    <property type="molecule type" value="Genomic_DNA"/>
</dbReference>
<name>A0A1G9ZAC7_9EURY</name>
<evidence type="ECO:0000256" key="1">
    <source>
        <dbReference type="ARBA" id="ARBA00022729"/>
    </source>
</evidence>
<dbReference type="Pfam" id="PF13458">
    <property type="entry name" value="Peripla_BP_6"/>
    <property type="match status" value="1"/>
</dbReference>
<dbReference type="InterPro" id="IPR006311">
    <property type="entry name" value="TAT_signal"/>
</dbReference>
<dbReference type="PROSITE" id="PS51318">
    <property type="entry name" value="TAT"/>
    <property type="match status" value="1"/>
</dbReference>
<keyword evidence="1" id="KW-0732">Signal</keyword>
<proteinExistence type="predicted"/>
<dbReference type="InterPro" id="IPR028082">
    <property type="entry name" value="Peripla_BP_I"/>
</dbReference>
<feature type="domain" description="Leucine-binding protein" evidence="2">
    <location>
        <begin position="53"/>
        <end position="387"/>
    </location>
</feature>